<dbReference type="GO" id="GO:0009035">
    <property type="term" value="F:type I site-specific deoxyribonuclease activity"/>
    <property type="evidence" value="ECO:0007669"/>
    <property type="project" value="UniProtKB-EC"/>
</dbReference>
<reference evidence="6" key="1">
    <citation type="journal article" date="2014" name="Int. J. Syst. Evol. Microbiol.">
        <title>Complete genome of a new Firmicutes species belonging to the dominant human colonic microbiota ('Ruminococcus bicirculans') reveals two chromosomes and a selective capacity to utilize plant glucans.</title>
        <authorList>
            <consortium name="NISC Comparative Sequencing Program"/>
            <person name="Wegmann U."/>
            <person name="Louis P."/>
            <person name="Goesmann A."/>
            <person name="Henrissat B."/>
            <person name="Duncan S.H."/>
            <person name="Flint H.J."/>
        </authorList>
    </citation>
    <scope>NUCLEOTIDE SEQUENCE</scope>
    <source>
        <strain evidence="6">CGMCC 4.5581</strain>
    </source>
</reference>
<keyword evidence="9" id="KW-1185">Reference proteome</keyword>
<proteinExistence type="inferred from homology"/>
<gene>
    <name evidence="7" type="ORF">FB380_002682</name>
    <name evidence="6" type="ORF">GCM10011589_39350</name>
</gene>
<dbReference type="GO" id="GO:0003677">
    <property type="term" value="F:DNA binding"/>
    <property type="evidence" value="ECO:0007669"/>
    <property type="project" value="UniProtKB-KW"/>
</dbReference>
<protein>
    <submittedName>
        <fullName evidence="7">Type I restriction enzyme S subunit</fullName>
        <ecNumber evidence="7">3.1.21.3</ecNumber>
    </submittedName>
</protein>
<keyword evidence="3" id="KW-0238">DNA-binding</keyword>
<dbReference type="PANTHER" id="PTHR43140:SF1">
    <property type="entry name" value="TYPE I RESTRICTION ENZYME ECOKI SPECIFICITY SUBUNIT"/>
    <property type="match status" value="1"/>
</dbReference>
<name>A0A846LKV7_9ACTN</name>
<dbReference type="Proteomes" id="UP000648663">
    <property type="component" value="Unassembled WGS sequence"/>
</dbReference>
<evidence type="ECO:0000313" key="9">
    <source>
        <dbReference type="Proteomes" id="UP000648663"/>
    </source>
</evidence>
<dbReference type="EC" id="3.1.21.3" evidence="7"/>
<reference evidence="7 8" key="3">
    <citation type="submission" date="2020-02" db="EMBL/GenBank/DDBJ databases">
        <title>Sequencing the genomes of 1000 actinobacteria strains.</title>
        <authorList>
            <person name="Klenk H.-P."/>
        </authorList>
    </citation>
    <scope>NUCLEOTIDE SEQUENCE [LARGE SCALE GENOMIC DNA]</scope>
    <source>
        <strain evidence="7 8">DSM 45201</strain>
    </source>
</reference>
<dbReference type="RefSeq" id="WP_166755479.1">
    <property type="nucleotide sequence ID" value="NZ_BAABJU010000005.1"/>
</dbReference>
<evidence type="ECO:0000256" key="4">
    <source>
        <dbReference type="ARBA" id="ARBA00038652"/>
    </source>
</evidence>
<accession>A0A846LKV7</accession>
<keyword evidence="7" id="KW-0378">Hydrolase</keyword>
<keyword evidence="2" id="KW-0680">Restriction system</keyword>
<comment type="caution">
    <text evidence="7">The sequence shown here is derived from an EMBL/GenBank/DDBJ whole genome shotgun (WGS) entry which is preliminary data.</text>
</comment>
<dbReference type="Proteomes" id="UP000552836">
    <property type="component" value="Unassembled WGS sequence"/>
</dbReference>
<evidence type="ECO:0000256" key="3">
    <source>
        <dbReference type="ARBA" id="ARBA00023125"/>
    </source>
</evidence>
<dbReference type="EMBL" id="BMMI01000008">
    <property type="protein sequence ID" value="GGL79349.1"/>
    <property type="molecule type" value="Genomic_DNA"/>
</dbReference>
<evidence type="ECO:0000256" key="2">
    <source>
        <dbReference type="ARBA" id="ARBA00022747"/>
    </source>
</evidence>
<sequence length="430" mass="47350">MTELPVGWRAMSLSEVAAGGFIRDGDWVESKDQDPAGDVRLTQLADVGVGVFRDRSNRWMRTDQVAAVRGTLLAFGDIMIARMPDPIGRACIYPDLPYDAVTAVDVTVLRIGRDEFDPQFVMWAINAPSFHGKVVEHQSGTTRKRIARKKLETLTVGIPPLKEQRRIVELLDDHLFSLDAASDGLELAARRADRLWLSAVTRLLFSSTERCMAPLIDLLDLSVGGVWGSAPGEDECDVRVLRVTEMSRNGSLDPSTAVLRSISKRQLDRRELRAGDLLLEKSGGGPNTPVGRVGLVGELDGSAICSNFMQLMRPNVDRVLPEYLHVYLQSLHLRGGTQTMQTASTNIRNIKASEYVRLSVPIPSMDEQARIVRELEELKASRQRLSSGLLAATRRGVGLRRALLDAAFSGRLTGRSSDLNRAEELAEANA</sequence>
<reference evidence="9" key="2">
    <citation type="journal article" date="2019" name="Int. J. Syst. Evol. Microbiol.">
        <title>The Global Catalogue of Microorganisms (GCM) 10K type strain sequencing project: providing services to taxonomists for standard genome sequencing and annotation.</title>
        <authorList>
            <consortium name="The Broad Institute Genomics Platform"/>
            <consortium name="The Broad Institute Genome Sequencing Center for Infectious Disease"/>
            <person name="Wu L."/>
            <person name="Ma J."/>
        </authorList>
    </citation>
    <scope>NUCLEOTIDE SEQUENCE [LARGE SCALE GENOMIC DNA]</scope>
    <source>
        <strain evidence="9">CGMCC 4.5581</strain>
    </source>
</reference>
<dbReference type="PANTHER" id="PTHR43140">
    <property type="entry name" value="TYPE-1 RESTRICTION ENZYME ECOKI SPECIFICITY PROTEIN"/>
    <property type="match status" value="1"/>
</dbReference>
<organism evidence="7 8">
    <name type="scientific">Modestobacter marinus</name>
    <dbReference type="NCBI Taxonomy" id="477641"/>
    <lineage>
        <taxon>Bacteria</taxon>
        <taxon>Bacillati</taxon>
        <taxon>Actinomycetota</taxon>
        <taxon>Actinomycetes</taxon>
        <taxon>Geodermatophilales</taxon>
        <taxon>Geodermatophilaceae</taxon>
        <taxon>Modestobacter</taxon>
    </lineage>
</organism>
<dbReference type="EMBL" id="JAAMPA010000001">
    <property type="protein sequence ID" value="NIH68236.1"/>
    <property type="molecule type" value="Genomic_DNA"/>
</dbReference>
<comment type="similarity">
    <text evidence="1">Belongs to the type-I restriction system S methylase family.</text>
</comment>
<comment type="subunit">
    <text evidence="4">The methyltransferase is composed of M and S polypeptides.</text>
</comment>
<dbReference type="GO" id="GO:0009307">
    <property type="term" value="P:DNA restriction-modification system"/>
    <property type="evidence" value="ECO:0007669"/>
    <property type="project" value="UniProtKB-KW"/>
</dbReference>
<evidence type="ECO:0000313" key="7">
    <source>
        <dbReference type="EMBL" id="NIH68236.1"/>
    </source>
</evidence>
<dbReference type="InterPro" id="IPR044946">
    <property type="entry name" value="Restrct_endonuc_typeI_TRD_sf"/>
</dbReference>
<dbReference type="SUPFAM" id="SSF116734">
    <property type="entry name" value="DNA methylase specificity domain"/>
    <property type="match status" value="2"/>
</dbReference>
<dbReference type="Pfam" id="PF01420">
    <property type="entry name" value="Methylase_S"/>
    <property type="match status" value="1"/>
</dbReference>
<dbReference type="Gene3D" id="3.90.220.20">
    <property type="entry name" value="DNA methylase specificity domains"/>
    <property type="match status" value="2"/>
</dbReference>
<reference evidence="6" key="4">
    <citation type="submission" date="2024-05" db="EMBL/GenBank/DDBJ databases">
        <authorList>
            <person name="Sun Q."/>
            <person name="Zhou Y."/>
        </authorList>
    </citation>
    <scope>NUCLEOTIDE SEQUENCE</scope>
    <source>
        <strain evidence="6">CGMCC 4.5581</strain>
    </source>
</reference>
<dbReference type="InterPro" id="IPR051212">
    <property type="entry name" value="Type-I_RE_S_subunit"/>
</dbReference>
<evidence type="ECO:0000313" key="8">
    <source>
        <dbReference type="Proteomes" id="UP000552836"/>
    </source>
</evidence>
<evidence type="ECO:0000256" key="1">
    <source>
        <dbReference type="ARBA" id="ARBA00010923"/>
    </source>
</evidence>
<dbReference type="AlphaFoldDB" id="A0A846LKV7"/>
<evidence type="ECO:0000259" key="5">
    <source>
        <dbReference type="Pfam" id="PF01420"/>
    </source>
</evidence>
<evidence type="ECO:0000313" key="6">
    <source>
        <dbReference type="EMBL" id="GGL79349.1"/>
    </source>
</evidence>
<dbReference type="InterPro" id="IPR000055">
    <property type="entry name" value="Restrct_endonuc_typeI_TRD"/>
</dbReference>
<feature type="domain" description="Type I restriction modification DNA specificity" evidence="5">
    <location>
        <begin position="86"/>
        <end position="174"/>
    </location>
</feature>